<dbReference type="Proteomes" id="UP000657006">
    <property type="component" value="Unassembled WGS sequence"/>
</dbReference>
<gene>
    <name evidence="4" type="ORF">H8730_09535</name>
</gene>
<proteinExistence type="predicted"/>
<accession>A0A926DRB8</accession>
<dbReference type="GO" id="GO:0016787">
    <property type="term" value="F:hydrolase activity"/>
    <property type="evidence" value="ECO:0007669"/>
    <property type="project" value="UniProtKB-KW"/>
</dbReference>
<reference evidence="4" key="1">
    <citation type="submission" date="2020-08" db="EMBL/GenBank/DDBJ databases">
        <title>Genome public.</title>
        <authorList>
            <person name="Liu C."/>
            <person name="Sun Q."/>
        </authorList>
    </citation>
    <scope>NUCLEOTIDE SEQUENCE</scope>
    <source>
        <strain evidence="4">NSJ-32</strain>
    </source>
</reference>
<dbReference type="Pfam" id="PF20737">
    <property type="entry name" value="Glyco_hydro127C"/>
    <property type="match status" value="1"/>
</dbReference>
<evidence type="ECO:0000313" key="5">
    <source>
        <dbReference type="Proteomes" id="UP000657006"/>
    </source>
</evidence>
<dbReference type="EMBL" id="JACRSQ010000012">
    <property type="protein sequence ID" value="MBC8543788.1"/>
    <property type="molecule type" value="Genomic_DNA"/>
</dbReference>
<feature type="domain" description="Non-reducing end beta-L-arabinofuranosidase-like GH127 middle" evidence="2">
    <location>
        <begin position="412"/>
        <end position="497"/>
    </location>
</feature>
<dbReference type="SUPFAM" id="SSF48208">
    <property type="entry name" value="Six-hairpin glycosidases"/>
    <property type="match status" value="1"/>
</dbReference>
<keyword evidence="5" id="KW-1185">Reference proteome</keyword>
<organism evidence="4 5">
    <name type="scientific">Bianquea renquensis</name>
    <dbReference type="NCBI Taxonomy" id="2763661"/>
    <lineage>
        <taxon>Bacteria</taxon>
        <taxon>Bacillati</taxon>
        <taxon>Bacillota</taxon>
        <taxon>Clostridia</taxon>
        <taxon>Eubacteriales</taxon>
        <taxon>Bianqueaceae</taxon>
        <taxon>Bianquea</taxon>
    </lineage>
</organism>
<evidence type="ECO:0000313" key="4">
    <source>
        <dbReference type="EMBL" id="MBC8543788.1"/>
    </source>
</evidence>
<dbReference type="InterPro" id="IPR049046">
    <property type="entry name" value="Beta-AFase-like_GH127_middle"/>
</dbReference>
<dbReference type="InterPro" id="IPR012878">
    <property type="entry name" value="Beta-AFase-like_GH127_cat"/>
</dbReference>
<dbReference type="InterPro" id="IPR049174">
    <property type="entry name" value="Beta-AFase-like"/>
</dbReference>
<dbReference type="InterPro" id="IPR008928">
    <property type="entry name" value="6-hairpin_glycosidase_sf"/>
</dbReference>
<comment type="caution">
    <text evidence="4">The sequence shown here is derived from an EMBL/GenBank/DDBJ whole genome shotgun (WGS) entry which is preliminary data.</text>
</comment>
<feature type="domain" description="Non-reducing end beta-L-arabinofuranosidase-like GH127 catalytic" evidence="1">
    <location>
        <begin position="9"/>
        <end position="401"/>
    </location>
</feature>
<dbReference type="PANTHER" id="PTHR43465:SF2">
    <property type="entry name" value="DUF1680 DOMAIN PROTEIN (AFU_ORTHOLOGUE AFUA_1G08910)"/>
    <property type="match status" value="1"/>
</dbReference>
<protein>
    <submittedName>
        <fullName evidence="4">Glycoside hydrolase family 127 protein</fullName>
    </submittedName>
</protein>
<evidence type="ECO:0000259" key="1">
    <source>
        <dbReference type="Pfam" id="PF07944"/>
    </source>
</evidence>
<dbReference type="Pfam" id="PF20736">
    <property type="entry name" value="Glyco_hydro127M"/>
    <property type="match status" value="1"/>
</dbReference>
<name>A0A926DRB8_9FIRM</name>
<sequence>MMEYIPYSSVEMKDGFWHSKQKLNREVTIFAVLEQFQKTGRFDALQCNWKPGMPNKPHIFWDSDIAKWVESAAYILQKGPDERLESICEWVIDQIEKNRTSEGYFNSFYLTVEPQGRWQGRGNHELYCAGHWIEAAVAYYEATGRDRFLHMMEEFARYIQQVFVKEQSASFVTPGHEEIELALYKLYRCTGKTEYRDLSKFFLDNRGVRPREPEAMGIQSHLPVREQKSAKGHAVRAMYLYSAMADIARDCCDQKMQEACEALFQDIVRHKLYITGGIGSSKHGEAFTIPYDLPNKEAYTETCAAIGLIFFSSRLLLSQVDSIYGDVVEQVLYNGFLSGLSLDGKAFFYTNPLELCPEWLEKDVDKPKEDQPWLPWLTQRVKVFGCSCCPPNVTRLLASLGGYQYTYEGDALWVHQYMDSEAVHGGMQIRQETQYPNDGRISITVDGVGRLAFRIPGWCSAYKIFLDGQPWEGEEKRGYVYLRLPPGRHNLELQLDMPCVLVEAHPRVREDAGRVAVRRGPVVYCVESVDNGPMVSEIMLDGKAFWEAEYEETYGMHILHTKGLRRNPDGFGDCLYREMVEDRLPVKITMVPYYAFANRGVSEMQVWLLRA</sequence>
<evidence type="ECO:0000259" key="2">
    <source>
        <dbReference type="Pfam" id="PF20736"/>
    </source>
</evidence>
<keyword evidence="4" id="KW-0378">Hydrolase</keyword>
<dbReference type="PANTHER" id="PTHR43465">
    <property type="entry name" value="DUF1680 DOMAIN PROTEIN (AFU_ORTHOLOGUE AFUA_1G08910)"/>
    <property type="match status" value="1"/>
</dbReference>
<dbReference type="GO" id="GO:0005975">
    <property type="term" value="P:carbohydrate metabolic process"/>
    <property type="evidence" value="ECO:0007669"/>
    <property type="project" value="InterPro"/>
</dbReference>
<feature type="domain" description="Non-reducing end beta-L-arabinofuranosidase-like GH127 C-terminal" evidence="3">
    <location>
        <begin position="501"/>
        <end position="608"/>
    </location>
</feature>
<dbReference type="Pfam" id="PF07944">
    <property type="entry name" value="Beta-AFase-like_GH127_cat"/>
    <property type="match status" value="1"/>
</dbReference>
<evidence type="ECO:0000259" key="3">
    <source>
        <dbReference type="Pfam" id="PF20737"/>
    </source>
</evidence>
<dbReference type="AlphaFoldDB" id="A0A926DRB8"/>
<dbReference type="InterPro" id="IPR049049">
    <property type="entry name" value="Beta-AFase-like_GH127_C"/>
</dbReference>